<accession>A0ABX6YF92</accession>
<keyword evidence="3" id="KW-0378">Hydrolase</keyword>
<dbReference type="CDD" id="cd16841">
    <property type="entry name" value="RraA_family"/>
    <property type="match status" value="1"/>
</dbReference>
<sequence>MTHEVTAPKIIAVHLNYRSRAEQRGRIPAHPSYFFKPASSLSASGSTIERPTGTELLAFEGEIALIVGTDVRRVSPDEGWAAVSGVTAANDFGLYDFRAADKGSNVRSKGGDGYTPLSSEVIPASAIDQDALRVRTWVNGVLAQNDTSAGLIFPFGQLVADLSQMMTLHAGDIILTGTPAGSSVVQPGDTVEVEVDAPTAPGAPSTGRLVTTVVEGQAPFTDVGEKPRATDAQREAAWGSPEAAGFTPVLTDELREKLASVGTATISSQLRKRGLNNVSIDGVTTTRPGVRMVGRARTLRYIPNREDLFASHGGGYNAQKRIVDSLESGDVLVMEARGESGTGTLGDVIALRAQQLGAAGVVTDGGVRDVAEVAGFDMPTFHNGAHPAVLGRRHVPWDTDITIACGGAAVQPGDIIVGDDDGVIVIPPALAAEVADAAVEQEKSEEFIAEMVAAGERIEGLFPMNDEWKDRYKAWLSRR</sequence>
<evidence type="ECO:0000259" key="2">
    <source>
        <dbReference type="Pfam" id="PF01557"/>
    </source>
</evidence>
<keyword evidence="4" id="KW-1185">Reference proteome</keyword>
<dbReference type="InterPro" id="IPR036663">
    <property type="entry name" value="Fumarylacetoacetase_C_sf"/>
</dbReference>
<reference evidence="3 4" key="1">
    <citation type="submission" date="2020-12" db="EMBL/GenBank/DDBJ databases">
        <title>Microbacterium sp. HY060.</title>
        <authorList>
            <person name="Zhou J."/>
        </authorList>
    </citation>
    <scope>NUCLEOTIDE SEQUENCE [LARGE SCALE GENOMIC DNA]</scope>
    <source>
        <strain evidence="3 4">HY60</strain>
    </source>
</reference>
<dbReference type="EMBL" id="CP061169">
    <property type="protein sequence ID" value="QPZ37398.1"/>
    <property type="molecule type" value="Genomic_DNA"/>
</dbReference>
<organism evidence="3 4">
    <name type="scientific">Paramicrobacterium chengjingii</name>
    <dbReference type="NCBI Taxonomy" id="2769067"/>
    <lineage>
        <taxon>Bacteria</taxon>
        <taxon>Bacillati</taxon>
        <taxon>Actinomycetota</taxon>
        <taxon>Actinomycetes</taxon>
        <taxon>Micrococcales</taxon>
        <taxon>Microbacteriaceae</taxon>
        <taxon>Paramicrobacterium</taxon>
    </lineage>
</organism>
<dbReference type="Gene3D" id="3.50.30.40">
    <property type="entry name" value="Ribonuclease E inhibitor RraA/RraA-like"/>
    <property type="match status" value="1"/>
</dbReference>
<dbReference type="GO" id="GO:0016787">
    <property type="term" value="F:hydrolase activity"/>
    <property type="evidence" value="ECO:0007669"/>
    <property type="project" value="UniProtKB-KW"/>
</dbReference>
<dbReference type="Pfam" id="PF01557">
    <property type="entry name" value="FAA_hydrolase"/>
    <property type="match status" value="1"/>
</dbReference>
<protein>
    <submittedName>
        <fullName evidence="3">Fumarylacetoacetate hydrolase family protein</fullName>
    </submittedName>
</protein>
<dbReference type="InterPro" id="IPR011234">
    <property type="entry name" value="Fumarylacetoacetase-like_C"/>
</dbReference>
<dbReference type="NCBIfam" id="NF009399">
    <property type="entry name" value="PRK12764.1"/>
    <property type="match status" value="1"/>
</dbReference>
<proteinExistence type="predicted"/>
<keyword evidence="1" id="KW-0479">Metal-binding</keyword>
<evidence type="ECO:0000313" key="3">
    <source>
        <dbReference type="EMBL" id="QPZ37398.1"/>
    </source>
</evidence>
<dbReference type="SUPFAM" id="SSF89562">
    <property type="entry name" value="RraA-like"/>
    <property type="match status" value="1"/>
</dbReference>
<dbReference type="SUPFAM" id="SSF56529">
    <property type="entry name" value="FAH"/>
    <property type="match status" value="1"/>
</dbReference>
<dbReference type="InterPro" id="IPR036704">
    <property type="entry name" value="RraA/RraA-like_sf"/>
</dbReference>
<dbReference type="RefSeq" id="WP_166992018.1">
    <property type="nucleotide sequence ID" value="NZ_CP061169.1"/>
</dbReference>
<feature type="domain" description="Fumarylacetoacetase-like C-terminal" evidence="2">
    <location>
        <begin position="9"/>
        <end position="213"/>
    </location>
</feature>
<dbReference type="Pfam" id="PF03737">
    <property type="entry name" value="RraA-like"/>
    <property type="match status" value="1"/>
</dbReference>
<dbReference type="PANTHER" id="PTHR11820">
    <property type="entry name" value="ACYLPYRUVASE"/>
    <property type="match status" value="1"/>
</dbReference>
<dbReference type="Proteomes" id="UP000662814">
    <property type="component" value="Chromosome"/>
</dbReference>
<dbReference type="Gene3D" id="3.90.850.10">
    <property type="entry name" value="Fumarylacetoacetase-like, C-terminal domain"/>
    <property type="match status" value="1"/>
</dbReference>
<dbReference type="NCBIfam" id="NF006093">
    <property type="entry name" value="PRK08245.1"/>
    <property type="match status" value="1"/>
</dbReference>
<dbReference type="InterPro" id="IPR005493">
    <property type="entry name" value="RraA/RraA-like"/>
</dbReference>
<evidence type="ECO:0000256" key="1">
    <source>
        <dbReference type="ARBA" id="ARBA00022723"/>
    </source>
</evidence>
<gene>
    <name evidence="3" type="ORF">HCR76_11165</name>
</gene>
<name>A0ABX6YF92_9MICO</name>
<evidence type="ECO:0000313" key="4">
    <source>
        <dbReference type="Proteomes" id="UP000662814"/>
    </source>
</evidence>